<organism evidence="1 2">
    <name type="scientific">Phtheirospermum japonicum</name>
    <dbReference type="NCBI Taxonomy" id="374723"/>
    <lineage>
        <taxon>Eukaryota</taxon>
        <taxon>Viridiplantae</taxon>
        <taxon>Streptophyta</taxon>
        <taxon>Embryophyta</taxon>
        <taxon>Tracheophyta</taxon>
        <taxon>Spermatophyta</taxon>
        <taxon>Magnoliopsida</taxon>
        <taxon>eudicotyledons</taxon>
        <taxon>Gunneridae</taxon>
        <taxon>Pentapetalae</taxon>
        <taxon>asterids</taxon>
        <taxon>lamiids</taxon>
        <taxon>Lamiales</taxon>
        <taxon>Orobanchaceae</taxon>
        <taxon>Orobanchaceae incertae sedis</taxon>
        <taxon>Phtheirospermum</taxon>
    </lineage>
</organism>
<accession>A0A830DIN4</accession>
<dbReference type="GO" id="GO:0008233">
    <property type="term" value="F:peptidase activity"/>
    <property type="evidence" value="ECO:0007669"/>
    <property type="project" value="UniProtKB-KW"/>
</dbReference>
<sequence length="61" mass="7208">MWCTWELINNNKSNPLIMTVQRSLIMIFLGHSWEVVIRPKMPFFTLTINTSMDLLQILTPE</sequence>
<proteinExistence type="predicted"/>
<evidence type="ECO:0000313" key="2">
    <source>
        <dbReference type="Proteomes" id="UP000653305"/>
    </source>
</evidence>
<gene>
    <name evidence="1" type="ORF">PHJA_002731200</name>
</gene>
<dbReference type="EMBL" id="BMAC01001129">
    <property type="protein sequence ID" value="GFQ05872.1"/>
    <property type="molecule type" value="Genomic_DNA"/>
</dbReference>
<keyword evidence="2" id="KW-1185">Reference proteome</keyword>
<keyword evidence="1" id="KW-0378">Hydrolase</keyword>
<protein>
    <submittedName>
        <fullName evidence="1">Subtilisin-like protease sbt5.3</fullName>
    </submittedName>
</protein>
<dbReference type="AlphaFoldDB" id="A0A830DIN4"/>
<keyword evidence="1" id="KW-0645">Protease</keyword>
<evidence type="ECO:0000313" key="1">
    <source>
        <dbReference type="EMBL" id="GFQ05872.1"/>
    </source>
</evidence>
<name>A0A830DIN4_9LAMI</name>
<dbReference type="GO" id="GO:0006508">
    <property type="term" value="P:proteolysis"/>
    <property type="evidence" value="ECO:0007669"/>
    <property type="project" value="UniProtKB-KW"/>
</dbReference>
<dbReference type="Proteomes" id="UP000653305">
    <property type="component" value="Unassembled WGS sequence"/>
</dbReference>
<comment type="caution">
    <text evidence="1">The sequence shown here is derived from an EMBL/GenBank/DDBJ whole genome shotgun (WGS) entry which is preliminary data.</text>
</comment>
<reference evidence="1" key="1">
    <citation type="submission" date="2020-07" db="EMBL/GenBank/DDBJ databases">
        <title>Ethylene signaling mediates host invasion by parasitic plants.</title>
        <authorList>
            <person name="Yoshida S."/>
        </authorList>
    </citation>
    <scope>NUCLEOTIDE SEQUENCE</scope>
    <source>
        <strain evidence="1">Okayama</strain>
    </source>
</reference>